<gene>
    <name evidence="3" type="ORF">MMSR116_29365</name>
</gene>
<feature type="region of interest" description="Disordered" evidence="1">
    <location>
        <begin position="84"/>
        <end position="103"/>
    </location>
</feature>
<keyword evidence="3" id="KW-0540">Nuclease</keyword>
<dbReference type="RefSeq" id="WP_039893399.1">
    <property type="nucleotide sequence ID" value="NZ_CP043538.1"/>
</dbReference>
<dbReference type="InterPro" id="IPR002711">
    <property type="entry name" value="HNH"/>
</dbReference>
<dbReference type="OrthoDB" id="7864830at2"/>
<dbReference type="GO" id="GO:0008270">
    <property type="term" value="F:zinc ion binding"/>
    <property type="evidence" value="ECO:0007669"/>
    <property type="project" value="InterPro"/>
</dbReference>
<evidence type="ECO:0000256" key="1">
    <source>
        <dbReference type="SAM" id="MobiDB-lite"/>
    </source>
</evidence>
<reference evidence="3 4" key="2">
    <citation type="journal article" date="2013" name="Genome Announc.">
        <title>Draft Genome Sequence of Methylobacterium mesophilicum Strain SR1.6/6, Isolated from Citrus sinensis.</title>
        <authorList>
            <person name="Marinho Almeida D."/>
            <person name="Dini-Andreote F."/>
            <person name="Camargo Neves A.A."/>
            <person name="Juca Ramos R.T."/>
            <person name="Andreote F.D."/>
            <person name="Carneiro A.R."/>
            <person name="Oliveira de Souza Lima A."/>
            <person name="Caracciolo Gomes de Sa P.H."/>
            <person name="Ribeiro Barbosa M.S."/>
            <person name="Araujo W.L."/>
            <person name="Silva A."/>
        </authorList>
    </citation>
    <scope>NUCLEOTIDE SEQUENCE [LARGE SCALE GENOMIC DNA]</scope>
    <source>
        <strain evidence="3 4">SR1.6/6</strain>
    </source>
</reference>
<sequence length="139" mass="15251">MAARQRQNFPKAVRAKALERAAGRCEGELRPGERCPCAIPPGGRIFDHVIPDANGGRPTLDNCQVLCLPCDRAKYSADRRAIDKTRRQAERHAGTKAPCRPMVGSSFFRTSNGFGGVRRDRATGAILPRRPGVIDVRDL</sequence>
<name>A0A6B9FUY0_9HYPH</name>
<protein>
    <submittedName>
        <fullName evidence="3">HNH endonuclease</fullName>
    </submittedName>
</protein>
<dbReference type="Pfam" id="PF01844">
    <property type="entry name" value="HNH"/>
    <property type="match status" value="1"/>
</dbReference>
<dbReference type="Proteomes" id="UP000012488">
    <property type="component" value="Chromosome"/>
</dbReference>
<dbReference type="EMBL" id="CP043538">
    <property type="protein sequence ID" value="QGY05546.1"/>
    <property type="molecule type" value="Genomic_DNA"/>
</dbReference>
<keyword evidence="3" id="KW-0378">Hydrolase</keyword>
<organism evidence="3 4">
    <name type="scientific">Methylobacterium mesophilicum SR1.6/6</name>
    <dbReference type="NCBI Taxonomy" id="908290"/>
    <lineage>
        <taxon>Bacteria</taxon>
        <taxon>Pseudomonadati</taxon>
        <taxon>Pseudomonadota</taxon>
        <taxon>Alphaproteobacteria</taxon>
        <taxon>Hyphomicrobiales</taxon>
        <taxon>Methylobacteriaceae</taxon>
        <taxon>Methylobacterium</taxon>
    </lineage>
</organism>
<dbReference type="GO" id="GO:0004519">
    <property type="term" value="F:endonuclease activity"/>
    <property type="evidence" value="ECO:0007669"/>
    <property type="project" value="UniProtKB-KW"/>
</dbReference>
<dbReference type="KEGG" id="mmes:MMSR116_29365"/>
<dbReference type="Gene3D" id="1.10.30.50">
    <property type="match status" value="1"/>
</dbReference>
<feature type="compositionally biased region" description="Basic and acidic residues" evidence="1">
    <location>
        <begin position="84"/>
        <end position="93"/>
    </location>
</feature>
<dbReference type="GO" id="GO:0003676">
    <property type="term" value="F:nucleic acid binding"/>
    <property type="evidence" value="ECO:0007669"/>
    <property type="project" value="InterPro"/>
</dbReference>
<evidence type="ECO:0000313" key="3">
    <source>
        <dbReference type="EMBL" id="QGY05546.1"/>
    </source>
</evidence>
<dbReference type="InterPro" id="IPR003615">
    <property type="entry name" value="HNH_nuc"/>
</dbReference>
<accession>A0A6B9FUY0</accession>
<dbReference type="AlphaFoldDB" id="A0A6B9FUY0"/>
<keyword evidence="3" id="KW-0255">Endonuclease</keyword>
<evidence type="ECO:0000313" key="4">
    <source>
        <dbReference type="Proteomes" id="UP000012488"/>
    </source>
</evidence>
<dbReference type="CDD" id="cd00085">
    <property type="entry name" value="HNHc"/>
    <property type="match status" value="1"/>
</dbReference>
<reference evidence="3 4" key="1">
    <citation type="journal article" date="2012" name="Genet. Mol. Biol.">
        <title>Analysis of 16S rRNA and mxaF genes revealing insights into Methylobacterium niche-specific plant association.</title>
        <authorList>
            <person name="Dourado M.N."/>
            <person name="Andreote F.D."/>
            <person name="Dini-Andreote F."/>
            <person name="Conti R."/>
            <person name="Araujo J.M."/>
            <person name="Araujo W.L."/>
        </authorList>
    </citation>
    <scope>NUCLEOTIDE SEQUENCE [LARGE SCALE GENOMIC DNA]</scope>
    <source>
        <strain evidence="3 4">SR1.6/6</strain>
    </source>
</reference>
<proteinExistence type="predicted"/>
<feature type="domain" description="HNH" evidence="2">
    <location>
        <begin position="45"/>
        <end position="75"/>
    </location>
</feature>
<evidence type="ECO:0000259" key="2">
    <source>
        <dbReference type="Pfam" id="PF01844"/>
    </source>
</evidence>